<reference evidence="3" key="2">
    <citation type="submission" date="2023-07" db="EMBL/GenBank/DDBJ databases">
        <authorList>
            <person name="Jung D.-H."/>
        </authorList>
    </citation>
    <scope>NUCLEOTIDE SEQUENCE [LARGE SCALE GENOMIC DNA]</scope>
    <source>
        <strain evidence="3">JA-25</strain>
    </source>
</reference>
<dbReference type="EMBL" id="WAEL01000013">
    <property type="protein sequence ID" value="NID13564.1"/>
    <property type="molecule type" value="Genomic_DNA"/>
</dbReference>
<gene>
    <name evidence="2" type="ORF">F7231_25580</name>
</gene>
<accession>A0ABX0QML6</accession>
<keyword evidence="3" id="KW-1185">Reference proteome</keyword>
<feature type="signal peptide" evidence="1">
    <location>
        <begin position="1"/>
        <end position="28"/>
    </location>
</feature>
<feature type="chain" id="PRO_5047071982" description="WG repeat-containing protein" evidence="1">
    <location>
        <begin position="29"/>
        <end position="151"/>
    </location>
</feature>
<evidence type="ECO:0000313" key="3">
    <source>
        <dbReference type="Proteomes" id="UP000606008"/>
    </source>
</evidence>
<evidence type="ECO:0000313" key="2">
    <source>
        <dbReference type="EMBL" id="NID13564.1"/>
    </source>
</evidence>
<protein>
    <recommendedName>
        <fullName evidence="4">WG repeat-containing protein</fullName>
    </recommendedName>
</protein>
<comment type="caution">
    <text evidence="2">The sequence shown here is derived from an EMBL/GenBank/DDBJ whole genome shotgun (WGS) entry which is preliminary data.</text>
</comment>
<evidence type="ECO:0008006" key="4">
    <source>
        <dbReference type="Google" id="ProtNLM"/>
    </source>
</evidence>
<dbReference type="RefSeq" id="WP_166694090.1">
    <property type="nucleotide sequence ID" value="NZ_WAEL01000013.1"/>
</dbReference>
<evidence type="ECO:0000256" key="1">
    <source>
        <dbReference type="SAM" id="SignalP"/>
    </source>
</evidence>
<name>A0ABX0QML6_9BACT</name>
<proteinExistence type="predicted"/>
<keyword evidence="1" id="KW-0732">Signal</keyword>
<dbReference type="Proteomes" id="UP000606008">
    <property type="component" value="Unassembled WGS sequence"/>
</dbReference>
<sequence>MKTKLTVFMMLALLVALPSLLFAQSANYKQPMSINATGQIKDGSGKAVGTVSKDQMIMDAKGHKIAFVDGQGNLVDAKTGKKMGKMGKDGKTYMNANGDLMFTIKDNPDNTCDIFDAKGNKIGNVYDGYKGSACALHCFTNGLNPQTHRSN</sequence>
<reference evidence="3" key="1">
    <citation type="submission" date="2019-09" db="EMBL/GenBank/DDBJ databases">
        <authorList>
            <person name="Jung D.-H."/>
        </authorList>
    </citation>
    <scope>NUCLEOTIDE SEQUENCE [LARGE SCALE GENOMIC DNA]</scope>
    <source>
        <strain evidence="3">JA-25</strain>
    </source>
</reference>
<organism evidence="2 3">
    <name type="scientific">Fibrivirga algicola</name>
    <dbReference type="NCBI Taxonomy" id="2950420"/>
    <lineage>
        <taxon>Bacteria</taxon>
        <taxon>Pseudomonadati</taxon>
        <taxon>Bacteroidota</taxon>
        <taxon>Cytophagia</taxon>
        <taxon>Cytophagales</taxon>
        <taxon>Spirosomataceae</taxon>
        <taxon>Fibrivirga</taxon>
    </lineage>
</organism>